<dbReference type="AlphaFoldDB" id="A0A8J5D2B1"/>
<dbReference type="EMBL" id="JACEEZ010004869">
    <property type="protein sequence ID" value="KAG0726060.1"/>
    <property type="molecule type" value="Genomic_DNA"/>
</dbReference>
<proteinExistence type="predicted"/>
<protein>
    <submittedName>
        <fullName evidence="1">Uncharacterized protein</fullName>
    </submittedName>
</protein>
<evidence type="ECO:0000313" key="2">
    <source>
        <dbReference type="Proteomes" id="UP000770661"/>
    </source>
</evidence>
<comment type="caution">
    <text evidence="1">The sequence shown here is derived from an EMBL/GenBank/DDBJ whole genome shotgun (WGS) entry which is preliminary data.</text>
</comment>
<dbReference type="Proteomes" id="UP000770661">
    <property type="component" value="Unassembled WGS sequence"/>
</dbReference>
<evidence type="ECO:0000313" key="1">
    <source>
        <dbReference type="EMBL" id="KAG0726060.1"/>
    </source>
</evidence>
<organism evidence="1 2">
    <name type="scientific">Chionoecetes opilio</name>
    <name type="common">Atlantic snow crab</name>
    <name type="synonym">Cancer opilio</name>
    <dbReference type="NCBI Taxonomy" id="41210"/>
    <lineage>
        <taxon>Eukaryota</taxon>
        <taxon>Metazoa</taxon>
        <taxon>Ecdysozoa</taxon>
        <taxon>Arthropoda</taxon>
        <taxon>Crustacea</taxon>
        <taxon>Multicrustacea</taxon>
        <taxon>Malacostraca</taxon>
        <taxon>Eumalacostraca</taxon>
        <taxon>Eucarida</taxon>
        <taxon>Decapoda</taxon>
        <taxon>Pleocyemata</taxon>
        <taxon>Brachyura</taxon>
        <taxon>Eubrachyura</taxon>
        <taxon>Majoidea</taxon>
        <taxon>Majidae</taxon>
        <taxon>Chionoecetes</taxon>
    </lineage>
</organism>
<gene>
    <name evidence="1" type="ORF">GWK47_037352</name>
</gene>
<name>A0A8J5D2B1_CHIOP</name>
<sequence>MSDLQQFSSFAIEIYVCDGANRRFHPTLPPNDLGFAKEHPSVTTDENIQKACFTHSEPPFLALDIKTDFLIRKPRSGREEESYVEACRRNRGDFASSTDTAERGVALIHVLQPPATKGRGTAPVPPPVVEAHRHNSPGPQRLPFPGQAATMSKLVLLLPATHAACCPAPQPPPQQYSRQHMRRPVLWEPSGMLERAGSVPGGAAGLDCDLSTCNNGDSQNTENHALP</sequence>
<reference evidence="1" key="1">
    <citation type="submission" date="2020-07" db="EMBL/GenBank/DDBJ databases">
        <title>The High-quality genome of the commercially important snow crab, Chionoecetes opilio.</title>
        <authorList>
            <person name="Jeong J.-H."/>
            <person name="Ryu S."/>
        </authorList>
    </citation>
    <scope>NUCLEOTIDE SEQUENCE</scope>
    <source>
        <strain evidence="1">MADBK_172401_WGS</strain>
        <tissue evidence="1">Digestive gland</tissue>
    </source>
</reference>
<accession>A0A8J5D2B1</accession>
<keyword evidence="2" id="KW-1185">Reference proteome</keyword>